<proteinExistence type="predicted"/>
<dbReference type="AlphaFoldDB" id="G8BP33"/>
<dbReference type="Pfam" id="PF17322">
    <property type="entry name" value="DUF5364"/>
    <property type="match status" value="1"/>
</dbReference>
<dbReference type="GeneID" id="11532724"/>
<feature type="compositionally biased region" description="Basic residues" evidence="1">
    <location>
        <begin position="19"/>
        <end position="36"/>
    </location>
</feature>
<feature type="compositionally biased region" description="Basic and acidic residues" evidence="1">
    <location>
        <begin position="1"/>
        <end position="18"/>
    </location>
</feature>
<evidence type="ECO:0000313" key="2">
    <source>
        <dbReference type="EMBL" id="CCE61661.1"/>
    </source>
</evidence>
<accession>G8BP33</accession>
<keyword evidence="3" id="KW-1185">Reference proteome</keyword>
<dbReference type="InterPro" id="IPR035303">
    <property type="entry name" value="DUF5364"/>
</dbReference>
<evidence type="ECO:0000256" key="1">
    <source>
        <dbReference type="SAM" id="MobiDB-lite"/>
    </source>
</evidence>
<dbReference type="EMBL" id="HE612856">
    <property type="protein sequence ID" value="CCE61661.1"/>
    <property type="molecule type" value="Genomic_DNA"/>
</dbReference>
<gene>
    <name evidence="2" type="primary">TPHA0A05870</name>
    <name evidence="2" type="ordered locus">TPHA_0A05870</name>
</gene>
<organism evidence="2 3">
    <name type="scientific">Tetrapisispora phaffii (strain ATCC 24235 / CBS 4417 / NBRC 1672 / NRRL Y-8282 / UCD 70-5)</name>
    <name type="common">Yeast</name>
    <name type="synonym">Fabospora phaffii</name>
    <dbReference type="NCBI Taxonomy" id="1071381"/>
    <lineage>
        <taxon>Eukaryota</taxon>
        <taxon>Fungi</taxon>
        <taxon>Dikarya</taxon>
        <taxon>Ascomycota</taxon>
        <taxon>Saccharomycotina</taxon>
        <taxon>Saccharomycetes</taxon>
        <taxon>Saccharomycetales</taxon>
        <taxon>Saccharomycetaceae</taxon>
        <taxon>Tetrapisispora</taxon>
    </lineage>
</organism>
<feature type="compositionally biased region" description="Basic and acidic residues" evidence="1">
    <location>
        <begin position="39"/>
        <end position="57"/>
    </location>
</feature>
<evidence type="ECO:0000313" key="3">
    <source>
        <dbReference type="Proteomes" id="UP000005666"/>
    </source>
</evidence>
<dbReference type="RefSeq" id="XP_003684095.1">
    <property type="nucleotide sequence ID" value="XM_003684047.1"/>
</dbReference>
<feature type="region of interest" description="Disordered" evidence="1">
    <location>
        <begin position="1"/>
        <end position="71"/>
    </location>
</feature>
<protein>
    <submittedName>
        <fullName evidence="2">Uncharacterized protein</fullName>
    </submittedName>
</protein>
<feature type="region of interest" description="Disordered" evidence="1">
    <location>
        <begin position="160"/>
        <end position="194"/>
    </location>
</feature>
<sequence>MDPFSLKRENRKKFQDKQKLKRSHPTSSARKYRILNRQKQAEEDNTKGENGEDETIKEAPNNLDRYDKEDESAFDDLEDTLVSTVATNKLKEVIKAKEQNNITADRELQISSNKVKTTRDLASMDIKELNTMLQRTTLNNNIPSQESTTNKYSVISKAEKSPIEPNTVKKTRPTHESLVPPTLNKDEDFLDGLI</sequence>
<dbReference type="OMA" id="YRYHEDI"/>
<dbReference type="Proteomes" id="UP000005666">
    <property type="component" value="Chromosome 1"/>
</dbReference>
<dbReference type="eggNOG" id="ENOG502S8M8">
    <property type="taxonomic scope" value="Eukaryota"/>
</dbReference>
<dbReference type="KEGG" id="tpf:TPHA_0A05870"/>
<name>G8BP33_TETPH</name>
<reference evidence="2 3" key="1">
    <citation type="journal article" date="2011" name="Proc. Natl. Acad. Sci. U.S.A.">
        <title>Evolutionary erosion of yeast sex chromosomes by mating-type switching accidents.</title>
        <authorList>
            <person name="Gordon J.L."/>
            <person name="Armisen D."/>
            <person name="Proux-Wera E."/>
            <person name="Oheigeartaigh S.S."/>
            <person name="Byrne K.P."/>
            <person name="Wolfe K.H."/>
        </authorList>
    </citation>
    <scope>NUCLEOTIDE SEQUENCE [LARGE SCALE GENOMIC DNA]</scope>
    <source>
        <strain evidence="3">ATCC 24235 / CBS 4417 / NBRC 1672 / NRRL Y-8282 / UCD 70-5</strain>
    </source>
</reference>
<dbReference type="HOGENOM" id="CLU_125618_0_0_1"/>
<dbReference type="OrthoDB" id="4069039at2759"/>